<dbReference type="Proteomes" id="UP000176547">
    <property type="component" value="Unassembled WGS sequence"/>
</dbReference>
<organism evidence="1 2">
    <name type="scientific">Candidatus Doudnabacteria bacterium RIFCSPHIGHO2_01_52_17</name>
    <dbReference type="NCBI Taxonomy" id="1817820"/>
    <lineage>
        <taxon>Bacteria</taxon>
        <taxon>Candidatus Doudnaibacteriota</taxon>
    </lineage>
</organism>
<proteinExistence type="predicted"/>
<sequence length="197" mass="22696">MADQKKKIRKKRFKGQSAGEFTLKTTQVGPPVLLESSFILGLLDPRDANHKSVKSVFGFLDPHNCRFHIPAHVFTEVVSKLIQKEKQVSKALKIIDKFLSELHGSLFLGSNPSLEDIMNRYRGLARKRIRFLQSNDFVIATEGIFQKSLILTCDSGMYEKVKKYYPDIYFVATDSRKYKDDIPKFTRRLLAISKKKH</sequence>
<gene>
    <name evidence="1" type="ORF">A3K06_00645</name>
</gene>
<evidence type="ECO:0000313" key="1">
    <source>
        <dbReference type="EMBL" id="OGE76616.1"/>
    </source>
</evidence>
<reference evidence="1 2" key="1">
    <citation type="journal article" date="2016" name="Nat. Commun.">
        <title>Thousands of microbial genomes shed light on interconnected biogeochemical processes in an aquifer system.</title>
        <authorList>
            <person name="Anantharaman K."/>
            <person name="Brown C.T."/>
            <person name="Hug L.A."/>
            <person name="Sharon I."/>
            <person name="Castelle C.J."/>
            <person name="Probst A.J."/>
            <person name="Thomas B.C."/>
            <person name="Singh A."/>
            <person name="Wilkins M.J."/>
            <person name="Karaoz U."/>
            <person name="Brodie E.L."/>
            <person name="Williams K.H."/>
            <person name="Hubbard S.S."/>
            <person name="Banfield J.F."/>
        </authorList>
    </citation>
    <scope>NUCLEOTIDE SEQUENCE [LARGE SCALE GENOMIC DNA]</scope>
</reference>
<evidence type="ECO:0000313" key="2">
    <source>
        <dbReference type="Proteomes" id="UP000176547"/>
    </source>
</evidence>
<comment type="caution">
    <text evidence="1">The sequence shown here is derived from an EMBL/GenBank/DDBJ whole genome shotgun (WGS) entry which is preliminary data.</text>
</comment>
<dbReference type="InterPro" id="IPR029060">
    <property type="entry name" value="PIN-like_dom_sf"/>
</dbReference>
<dbReference type="Gene3D" id="3.40.50.1010">
    <property type="entry name" value="5'-nuclease"/>
    <property type="match status" value="1"/>
</dbReference>
<dbReference type="SUPFAM" id="SSF88723">
    <property type="entry name" value="PIN domain-like"/>
    <property type="match status" value="1"/>
</dbReference>
<accession>A0A1F5NFZ9</accession>
<protein>
    <recommendedName>
        <fullName evidence="3">PIN domain-containing protein</fullName>
    </recommendedName>
</protein>
<dbReference type="AlphaFoldDB" id="A0A1F5NFZ9"/>
<evidence type="ECO:0008006" key="3">
    <source>
        <dbReference type="Google" id="ProtNLM"/>
    </source>
</evidence>
<dbReference type="EMBL" id="MFEG01000001">
    <property type="protein sequence ID" value="OGE76616.1"/>
    <property type="molecule type" value="Genomic_DNA"/>
</dbReference>
<name>A0A1F5NFZ9_9BACT</name>